<dbReference type="GO" id="GO:0000981">
    <property type="term" value="F:DNA-binding transcription factor activity, RNA polymerase II-specific"/>
    <property type="evidence" value="ECO:0007669"/>
    <property type="project" value="InterPro"/>
</dbReference>
<dbReference type="eggNOG" id="ENOG502SQ3E">
    <property type="taxonomic scope" value="Eukaryota"/>
</dbReference>
<dbReference type="CDD" id="cd00067">
    <property type="entry name" value="GAL4"/>
    <property type="match status" value="1"/>
</dbReference>
<feature type="domain" description="Zn(2)-C6 fungal-type" evidence="8">
    <location>
        <begin position="30"/>
        <end position="58"/>
    </location>
</feature>
<evidence type="ECO:0000256" key="2">
    <source>
        <dbReference type="ARBA" id="ARBA00022833"/>
    </source>
</evidence>
<dbReference type="PROSITE" id="PS00463">
    <property type="entry name" value="ZN2_CY6_FUNGAL_1"/>
    <property type="match status" value="1"/>
</dbReference>
<dbReference type="Pfam" id="PF11951">
    <property type="entry name" value="Fungal_trans_2"/>
    <property type="match status" value="1"/>
</dbReference>
<dbReference type="EMBL" id="EQ962656">
    <property type="protein sequence ID" value="EED16268.1"/>
    <property type="molecule type" value="Genomic_DNA"/>
</dbReference>
<dbReference type="InParanoid" id="B8MGE8"/>
<organism evidence="9 10">
    <name type="scientific">Talaromyces stipitatus (strain ATCC 10500 / CBS 375.48 / QM 6759 / NRRL 1006)</name>
    <name type="common">Penicillium stipitatum</name>
    <dbReference type="NCBI Taxonomy" id="441959"/>
    <lineage>
        <taxon>Eukaryota</taxon>
        <taxon>Fungi</taxon>
        <taxon>Dikarya</taxon>
        <taxon>Ascomycota</taxon>
        <taxon>Pezizomycotina</taxon>
        <taxon>Eurotiomycetes</taxon>
        <taxon>Eurotiomycetidae</taxon>
        <taxon>Eurotiales</taxon>
        <taxon>Trichocomaceae</taxon>
        <taxon>Talaromyces</taxon>
        <taxon>Talaromyces sect. Talaromyces</taxon>
    </lineage>
</organism>
<dbReference type="GO" id="GO:0008270">
    <property type="term" value="F:zinc ion binding"/>
    <property type="evidence" value="ECO:0007669"/>
    <property type="project" value="InterPro"/>
</dbReference>
<evidence type="ECO:0000256" key="7">
    <source>
        <dbReference type="SAM" id="MobiDB-lite"/>
    </source>
</evidence>
<dbReference type="SUPFAM" id="SSF57701">
    <property type="entry name" value="Zn2/Cys6 DNA-binding domain"/>
    <property type="match status" value="1"/>
</dbReference>
<dbReference type="HOGENOM" id="CLU_011409_3_0_1"/>
<dbReference type="AlphaFoldDB" id="B8MGE8"/>
<evidence type="ECO:0000256" key="6">
    <source>
        <dbReference type="ARBA" id="ARBA00023242"/>
    </source>
</evidence>
<keyword evidence="3" id="KW-0805">Transcription regulation</keyword>
<dbReference type="PROSITE" id="PS50048">
    <property type="entry name" value="ZN2_CY6_FUNGAL_2"/>
    <property type="match status" value="1"/>
</dbReference>
<dbReference type="GO" id="GO:0003677">
    <property type="term" value="F:DNA binding"/>
    <property type="evidence" value="ECO:0007669"/>
    <property type="project" value="UniProtKB-KW"/>
</dbReference>
<dbReference type="PANTHER" id="PTHR36206">
    <property type="entry name" value="ASPERCRYPTIN BIOSYNTHESIS CLUSTER-SPECIFIC TRANSCRIPTION REGULATOR ATNN-RELATED"/>
    <property type="match status" value="1"/>
</dbReference>
<dbReference type="VEuPathDB" id="FungiDB:TSTA_013680"/>
<dbReference type="Proteomes" id="UP000001745">
    <property type="component" value="Unassembled WGS sequence"/>
</dbReference>
<evidence type="ECO:0000259" key="8">
    <source>
        <dbReference type="PROSITE" id="PS50048"/>
    </source>
</evidence>
<dbReference type="InterPro" id="IPR021858">
    <property type="entry name" value="Fun_TF"/>
</dbReference>
<keyword evidence="5" id="KW-0804">Transcription</keyword>
<feature type="region of interest" description="Disordered" evidence="7">
    <location>
        <begin position="1"/>
        <end position="24"/>
    </location>
</feature>
<dbReference type="Gene3D" id="4.10.240.10">
    <property type="entry name" value="Zn(2)-C6 fungal-type DNA-binding domain"/>
    <property type="match status" value="1"/>
</dbReference>
<dbReference type="PhylomeDB" id="B8MGE8"/>
<name>B8MGE8_TALSN</name>
<evidence type="ECO:0000256" key="4">
    <source>
        <dbReference type="ARBA" id="ARBA00023125"/>
    </source>
</evidence>
<dbReference type="OMA" id="YNKAIQH"/>
<dbReference type="Pfam" id="PF00172">
    <property type="entry name" value="Zn_clus"/>
    <property type="match status" value="1"/>
</dbReference>
<evidence type="ECO:0000256" key="3">
    <source>
        <dbReference type="ARBA" id="ARBA00023015"/>
    </source>
</evidence>
<protein>
    <recommendedName>
        <fullName evidence="8">Zn(2)-C6 fungal-type domain-containing protein</fullName>
    </recommendedName>
</protein>
<dbReference type="InterPro" id="IPR052360">
    <property type="entry name" value="Transcr_Regulatory_Proteins"/>
</dbReference>
<keyword evidence="1" id="KW-0479">Metal-binding</keyword>
<dbReference type="STRING" id="441959.B8MGE8"/>
<dbReference type="InterPro" id="IPR036864">
    <property type="entry name" value="Zn2-C6_fun-type_DNA-bd_sf"/>
</dbReference>
<evidence type="ECO:0000256" key="1">
    <source>
        <dbReference type="ARBA" id="ARBA00022723"/>
    </source>
</evidence>
<dbReference type="RefSeq" id="XP_002483502.1">
    <property type="nucleotide sequence ID" value="XM_002483457.1"/>
</dbReference>
<dbReference type="OrthoDB" id="2593732at2759"/>
<dbReference type="PANTHER" id="PTHR36206:SF16">
    <property type="entry name" value="TRANSCRIPTION FACTOR DOMAIN-CONTAINING PROTEIN-RELATED"/>
    <property type="match status" value="1"/>
</dbReference>
<feature type="compositionally biased region" description="Polar residues" evidence="7">
    <location>
        <begin position="1"/>
        <end position="22"/>
    </location>
</feature>
<reference evidence="10" key="1">
    <citation type="journal article" date="2015" name="Genome Announc.">
        <title>Genome sequence of the AIDS-associated pathogen Penicillium marneffei (ATCC18224) and its near taxonomic relative Talaromyces stipitatus (ATCC10500).</title>
        <authorList>
            <person name="Nierman W.C."/>
            <person name="Fedorova-Abrams N.D."/>
            <person name="Andrianopoulos A."/>
        </authorList>
    </citation>
    <scope>NUCLEOTIDE SEQUENCE [LARGE SCALE GENOMIC DNA]</scope>
    <source>
        <strain evidence="10">ATCC 10500 / CBS 375.48 / QM 6759 / NRRL 1006</strain>
    </source>
</reference>
<sequence length="629" mass="71924">MVSAGNSSSDSRTQTGQKLQRQGTRHVKSGCRTCKIRRVKCDETRPACGRCTSTGRTCDGYGIWSTSSGSGISRGFHQRQDPRLVISADYHRDKTHHECYRSNLLDNDYRTFNFLNRPVDADELVCLEFFRLRSLVKLPGFFDTSFWEQTVPQLSHTTPAIFHAVVALASTQRSQEYTSCMRKGSHNPFIDYKVEIKKWDRYALQQYNKSIAHLQSYLEDNSHESVQVALITCILFICIEFMMGSYTRANVHIDHGINVLKTLQRKRQVSNVLAKERGKAIIRATDPRTVDDHLLEILARMNTQCVLFGYPSRYIHLTEARPFAIGMIPDVFNTLQEARQYLEVLLNKVLRLINKYMDDTLLFSLCGSDDCLTETREQLQEAFNRWKIAYEKLALGLLSHISVHSYIASHLLRIWSIMVDIMLRSCPEPNEPWSEMAFDKYTHLFEEIISVATDVVMMRRYPGRFVPADMQCHVGPLNFSADMGSVPVMYYTALKCRDPSTRRRAVQRLKIAPHREAVWDGIAVAAAAEAVIRLEEGDHFGLYNDAQLSSCSPSSVPSDILPECLRFQDVRILMQDGLERGGKILGRRKGRNNISSSHWEIVEESFTCGERLNTFTWTNIREMGRTAGI</sequence>
<dbReference type="SMART" id="SM00066">
    <property type="entry name" value="GAL4"/>
    <property type="match status" value="1"/>
</dbReference>
<proteinExistence type="predicted"/>
<dbReference type="InterPro" id="IPR001138">
    <property type="entry name" value="Zn2Cys6_DnaBD"/>
</dbReference>
<gene>
    <name evidence="9" type="ORF">TSTA_013680</name>
</gene>
<keyword evidence="10" id="KW-1185">Reference proteome</keyword>
<evidence type="ECO:0000256" key="5">
    <source>
        <dbReference type="ARBA" id="ARBA00023163"/>
    </source>
</evidence>
<accession>B8MGE8</accession>
<keyword evidence="4" id="KW-0238">DNA-binding</keyword>
<dbReference type="GeneID" id="8099167"/>
<evidence type="ECO:0000313" key="9">
    <source>
        <dbReference type="EMBL" id="EED16268.1"/>
    </source>
</evidence>
<evidence type="ECO:0000313" key="10">
    <source>
        <dbReference type="Proteomes" id="UP000001745"/>
    </source>
</evidence>
<keyword evidence="2" id="KW-0862">Zinc</keyword>
<keyword evidence="6" id="KW-0539">Nucleus</keyword>